<keyword evidence="2" id="KW-1185">Reference proteome</keyword>
<sequence length="343" mass="39949">MNKLIYLDQNILSDLRSRKLKETADNYFVLFKNFLLKFNIQVVYSHITLAEINQISNDEYKKEHLDVLEELNAKYIEPKNKKISDKKPSQIWIDYVEYLNIENDILGFKNLALTLDNLSRKSSGLPNNNSFEKIGESLEDSIKNLSNKIINLLDIDIDENNLKEEYKGNISQIKSYMEQMKKDLPILLNKRLESINKLAKFDSIPLGPKPFREYEPIKSLNISELPSCEVVLAIEKICNKNNEFNWRDSFEDSIENGISMAYTLMNWAGYYPDDFDKIKKNTDRFRASNNDMQHAILASNTSFLISNDYAFCMKAIASYEYSGVNTIVCSVETFLEKYYELEK</sequence>
<dbReference type="EMBL" id="CP032100">
    <property type="protein sequence ID" value="AXX90346.1"/>
    <property type="molecule type" value="Genomic_DNA"/>
</dbReference>
<evidence type="ECO:0000313" key="2">
    <source>
        <dbReference type="Proteomes" id="UP000263040"/>
    </source>
</evidence>
<reference evidence="1 2" key="1">
    <citation type="submission" date="2018-08" db="EMBL/GenBank/DDBJ databases">
        <title>Complete genome of the Arcobacter suis type strain LMG 26152.</title>
        <authorList>
            <person name="Miller W.G."/>
            <person name="Yee E."/>
            <person name="Bono J.L."/>
        </authorList>
    </citation>
    <scope>NUCLEOTIDE SEQUENCE [LARGE SCALE GENOMIC DNA]</scope>
    <source>
        <strain evidence="1 2">CECT 7833</strain>
    </source>
</reference>
<gene>
    <name evidence="1" type="ORF">ASUIS_1879</name>
</gene>
<proteinExistence type="predicted"/>
<organism evidence="1 2">
    <name type="scientific">Arcobacter suis CECT 7833</name>
    <dbReference type="NCBI Taxonomy" id="663365"/>
    <lineage>
        <taxon>Bacteria</taxon>
        <taxon>Pseudomonadati</taxon>
        <taxon>Campylobacterota</taxon>
        <taxon>Epsilonproteobacteria</taxon>
        <taxon>Campylobacterales</taxon>
        <taxon>Arcobacteraceae</taxon>
        <taxon>Arcobacter</taxon>
    </lineage>
</organism>
<dbReference type="Proteomes" id="UP000263040">
    <property type="component" value="Chromosome"/>
</dbReference>
<dbReference type="KEGG" id="asui:ASUIS_1879"/>
<accession>A0AAD0WR15</accession>
<dbReference type="AlphaFoldDB" id="A0AAD0WR15"/>
<dbReference type="RefSeq" id="WP_118886943.1">
    <property type="nucleotide sequence ID" value="NZ_CP032100.1"/>
</dbReference>
<evidence type="ECO:0000313" key="1">
    <source>
        <dbReference type="EMBL" id="AXX90346.1"/>
    </source>
</evidence>
<name>A0AAD0WR15_9BACT</name>
<protein>
    <submittedName>
        <fullName evidence="1">Uncharacterized protein</fullName>
    </submittedName>
</protein>